<feature type="domain" description="Uracil-DNA glycosylase-like" evidence="13">
    <location>
        <begin position="109"/>
        <end position="255"/>
    </location>
</feature>
<dbReference type="InterPro" id="IPR005273">
    <property type="entry name" value="Ura-DNA_glyco_family4"/>
</dbReference>
<dbReference type="SMART" id="SM00986">
    <property type="entry name" value="UDG"/>
    <property type="match status" value="1"/>
</dbReference>
<evidence type="ECO:0000313" key="15">
    <source>
        <dbReference type="Proteomes" id="UP000028680"/>
    </source>
</evidence>
<evidence type="ECO:0000313" key="14">
    <source>
        <dbReference type="EMBL" id="AII86123.1"/>
    </source>
</evidence>
<evidence type="ECO:0000256" key="10">
    <source>
        <dbReference type="ARBA" id="ARBA00023014"/>
    </source>
</evidence>
<evidence type="ECO:0000256" key="5">
    <source>
        <dbReference type="ARBA" id="ARBA00022485"/>
    </source>
</evidence>
<dbReference type="SUPFAM" id="SSF52141">
    <property type="entry name" value="Uracil-DNA glycosylase-like"/>
    <property type="match status" value="1"/>
</dbReference>
<dbReference type="Gene3D" id="3.40.470.10">
    <property type="entry name" value="Uracil-DNA glycosylase-like domain"/>
    <property type="match status" value="1"/>
</dbReference>
<evidence type="ECO:0000256" key="4">
    <source>
        <dbReference type="ARBA" id="ARBA00019403"/>
    </source>
</evidence>
<keyword evidence="7" id="KW-0227">DNA damage</keyword>
<dbReference type="Proteomes" id="UP000028680">
    <property type="component" value="Chromosome"/>
</dbReference>
<reference evidence="14 15" key="1">
    <citation type="journal article" date="2014" name="ISME J.">
        <title>Adaptation of an abundant Roseobacter RCA organism to pelagic systems revealed by genomic and transcriptomic analyses.</title>
        <authorList>
            <person name="Voget S."/>
            <person name="Wemheuer B."/>
            <person name="Brinkhoff T."/>
            <person name="Vollmers J."/>
            <person name="Dietrich S."/>
            <person name="Giebel H.A."/>
            <person name="Beardsley C."/>
            <person name="Sardemann C."/>
            <person name="Bakenhus I."/>
            <person name="Billerbeck S."/>
            <person name="Daniel R."/>
            <person name="Simon M."/>
        </authorList>
    </citation>
    <scope>NUCLEOTIDE SEQUENCE [LARGE SCALE GENOMIC DNA]</scope>
    <source>
        <strain evidence="14 15">RCA23</strain>
    </source>
</reference>
<dbReference type="KEGG" id="ptp:RCA23_c05640"/>
<evidence type="ECO:0000256" key="8">
    <source>
        <dbReference type="ARBA" id="ARBA00022801"/>
    </source>
</evidence>
<proteinExistence type="inferred from homology"/>
<dbReference type="EMBL" id="CP003984">
    <property type="protein sequence ID" value="AII86123.1"/>
    <property type="molecule type" value="Genomic_DNA"/>
</dbReference>
<dbReference type="InterPro" id="IPR051536">
    <property type="entry name" value="UDG_Type-4/5"/>
</dbReference>
<dbReference type="GO" id="GO:0051539">
    <property type="term" value="F:4 iron, 4 sulfur cluster binding"/>
    <property type="evidence" value="ECO:0007669"/>
    <property type="project" value="UniProtKB-KW"/>
</dbReference>
<dbReference type="InterPro" id="IPR005122">
    <property type="entry name" value="Uracil-DNA_glycosylase-like"/>
</dbReference>
<feature type="compositionally biased region" description="Low complexity" evidence="12">
    <location>
        <begin position="44"/>
        <end position="59"/>
    </location>
</feature>
<evidence type="ECO:0000256" key="3">
    <source>
        <dbReference type="ARBA" id="ARBA00012030"/>
    </source>
</evidence>
<keyword evidence="9" id="KW-0408">Iron</keyword>
<dbReference type="SMART" id="SM00987">
    <property type="entry name" value="UreE_C"/>
    <property type="match status" value="1"/>
</dbReference>
<comment type="catalytic activity">
    <reaction evidence="1">
        <text>Hydrolyzes single-stranded DNA or mismatched double-stranded DNA and polynucleotides, releasing free uracil.</text>
        <dbReference type="EC" id="3.2.2.27"/>
    </reaction>
</comment>
<evidence type="ECO:0000256" key="7">
    <source>
        <dbReference type="ARBA" id="ARBA00022763"/>
    </source>
</evidence>
<dbReference type="Pfam" id="PF03167">
    <property type="entry name" value="UDG"/>
    <property type="match status" value="1"/>
</dbReference>
<protein>
    <recommendedName>
        <fullName evidence="4">Type-4 uracil-DNA glycosylase</fullName>
        <ecNumber evidence="3">3.2.2.27</ecNumber>
    </recommendedName>
</protein>
<dbReference type="GO" id="GO:0006281">
    <property type="term" value="P:DNA repair"/>
    <property type="evidence" value="ECO:0007669"/>
    <property type="project" value="UniProtKB-KW"/>
</dbReference>
<dbReference type="NCBIfam" id="TIGR00758">
    <property type="entry name" value="UDG_fam4"/>
    <property type="match status" value="1"/>
</dbReference>
<dbReference type="EC" id="3.2.2.27" evidence="3"/>
<evidence type="ECO:0000256" key="2">
    <source>
        <dbReference type="ARBA" id="ARBA00006521"/>
    </source>
</evidence>
<sequence length="270" mass="28759">MDQLDWHMARAALQWQAELGVSDAVGDVPIDRYEVPAQNPKRSTAAAAPTGAPQAAERPPAVMAAAPAVDPVALAEEAAAAAGDLPALKLALQNFSHCDLRRGARNLVFGGGRAGARVMILEDAPGRAEDLQGLPFAGPAGQLLGKMCAAIGLDRAEEVYAASVIPWRPPQDREASAAEIAMMQPFLRRHIILAAPQVVICMGNISCQAVLGKRGLSKLRGAWQEGFALPVLPMVHPQGLLRQPNRKKQAWQDLLMLKAWLRAQSEGGKT</sequence>
<dbReference type="InterPro" id="IPR036895">
    <property type="entry name" value="Uracil-DNA_glycosylase-like_sf"/>
</dbReference>
<evidence type="ECO:0000256" key="12">
    <source>
        <dbReference type="SAM" id="MobiDB-lite"/>
    </source>
</evidence>
<keyword evidence="15" id="KW-1185">Reference proteome</keyword>
<evidence type="ECO:0000259" key="13">
    <source>
        <dbReference type="SMART" id="SM00986"/>
    </source>
</evidence>
<dbReference type="PANTHER" id="PTHR33693">
    <property type="entry name" value="TYPE-5 URACIL-DNA GLYCOSYLASE"/>
    <property type="match status" value="1"/>
</dbReference>
<keyword evidence="10" id="KW-0411">Iron-sulfur</keyword>
<evidence type="ECO:0000256" key="6">
    <source>
        <dbReference type="ARBA" id="ARBA00022723"/>
    </source>
</evidence>
<dbReference type="CDD" id="cd10030">
    <property type="entry name" value="UDG-F4_TTUDGA_SPO1dp_like"/>
    <property type="match status" value="1"/>
</dbReference>
<dbReference type="AlphaFoldDB" id="A0AAN0RH84"/>
<keyword evidence="8" id="KW-0378">Hydrolase</keyword>
<comment type="similarity">
    <text evidence="2">Belongs to the uracil-DNA glycosylase (UDG) superfamily. Type 4 (UDGa) family.</text>
</comment>
<dbReference type="RefSeq" id="WP_044048993.1">
    <property type="nucleotide sequence ID" value="NZ_CP003984.1"/>
</dbReference>
<accession>A0AAN0RH84</accession>
<evidence type="ECO:0000256" key="1">
    <source>
        <dbReference type="ARBA" id="ARBA00001400"/>
    </source>
</evidence>
<keyword evidence="11" id="KW-0234">DNA repair</keyword>
<keyword evidence="6" id="KW-0479">Metal-binding</keyword>
<dbReference type="PANTHER" id="PTHR33693:SF1">
    <property type="entry name" value="TYPE-4 URACIL-DNA GLYCOSYLASE"/>
    <property type="match status" value="1"/>
</dbReference>
<evidence type="ECO:0000256" key="11">
    <source>
        <dbReference type="ARBA" id="ARBA00023204"/>
    </source>
</evidence>
<dbReference type="GO" id="GO:0004844">
    <property type="term" value="F:uracil DNA N-glycosylase activity"/>
    <property type="evidence" value="ECO:0007669"/>
    <property type="project" value="UniProtKB-EC"/>
</dbReference>
<organism evidence="14 15">
    <name type="scientific">Planktomarina temperata RCA23</name>
    <dbReference type="NCBI Taxonomy" id="666509"/>
    <lineage>
        <taxon>Bacteria</taxon>
        <taxon>Pseudomonadati</taxon>
        <taxon>Pseudomonadota</taxon>
        <taxon>Alphaproteobacteria</taxon>
        <taxon>Rhodobacterales</taxon>
        <taxon>Paracoccaceae</taxon>
        <taxon>Planktomarina</taxon>
    </lineage>
</organism>
<gene>
    <name evidence="14" type="ORF">RCA23_c05640</name>
</gene>
<feature type="region of interest" description="Disordered" evidence="12">
    <location>
        <begin position="35"/>
        <end position="59"/>
    </location>
</feature>
<evidence type="ECO:0000256" key="9">
    <source>
        <dbReference type="ARBA" id="ARBA00023004"/>
    </source>
</evidence>
<dbReference type="GO" id="GO:0046872">
    <property type="term" value="F:metal ion binding"/>
    <property type="evidence" value="ECO:0007669"/>
    <property type="project" value="UniProtKB-KW"/>
</dbReference>
<keyword evidence="5" id="KW-0004">4Fe-4S</keyword>
<name>A0AAN0RH84_9RHOB</name>